<comment type="similarity">
    <text evidence="3 16">Belongs to the peptidase C14A family.</text>
</comment>
<evidence type="ECO:0000256" key="17">
    <source>
        <dbReference type="SAM" id="MobiDB-lite"/>
    </source>
</evidence>
<dbReference type="SUPFAM" id="SSF47986">
    <property type="entry name" value="DEATH domain"/>
    <property type="match status" value="2"/>
</dbReference>
<dbReference type="GO" id="GO:0032991">
    <property type="term" value="C:protein-containing complex"/>
    <property type="evidence" value="ECO:0007669"/>
    <property type="project" value="UniProtKB-ARBA"/>
</dbReference>
<dbReference type="OrthoDB" id="6114029at2759"/>
<evidence type="ECO:0000313" key="22">
    <source>
        <dbReference type="Proteomes" id="UP000829720"/>
    </source>
</evidence>
<comment type="subcellular location">
    <subcellularLocation>
        <location evidence="2">Cytoplasm</location>
    </subcellularLocation>
    <subcellularLocation>
        <location evidence="1">Nucleus</location>
    </subcellularLocation>
</comment>
<organism evidence="21 22">
    <name type="scientific">Albula goreensis</name>
    <dbReference type="NCBI Taxonomy" id="1534307"/>
    <lineage>
        <taxon>Eukaryota</taxon>
        <taxon>Metazoa</taxon>
        <taxon>Chordata</taxon>
        <taxon>Craniata</taxon>
        <taxon>Vertebrata</taxon>
        <taxon>Euteleostomi</taxon>
        <taxon>Actinopterygii</taxon>
        <taxon>Neopterygii</taxon>
        <taxon>Teleostei</taxon>
        <taxon>Albuliformes</taxon>
        <taxon>Albulidae</taxon>
        <taxon>Albula</taxon>
    </lineage>
</organism>
<dbReference type="InterPro" id="IPR029030">
    <property type="entry name" value="Caspase-like_dom_sf"/>
</dbReference>
<dbReference type="SMART" id="SM00115">
    <property type="entry name" value="CASc"/>
    <property type="match status" value="1"/>
</dbReference>
<sequence>MDFSPGCGAERMELLHEIDGELDSGDVAALKFLCRDIVPQKKLELVRSGRELFLRLEEQGLLEHGLLIVAELLDTISRKDLVRRLQGRCAEVQQFLQDRRASNSGITPYRKMLYRLSEDVTEEDLSRMKPLLRLPRSKLEPSVSFLDVLVAMEKQELLKEDSLGLLEELCAACDKRLAVRVREFAGSSVRPSCPDGGRQQPPSSLNLPQNPPAPVSVSSRVSVGGGISMDTGPESRHEESYDVRRRPRGHCVIINNYNFAKAMATNPILRLNNREGTDVDADALYRVFSRLHFQVHQRRDLDKAALLGVVEEFGSMSHRHLDAFVCCVLSHGKKGHVYGTDGELVTIRQLTQHFTSSGCPSLAGKPKLFFIQACQALDPEGRFEADGEGPGDIDDDAAPDLPAPEPPVPETIPNDSDFLVGMATVEDHKSYRHTHRGSAYVQQLCSQLETGCAQKDDILTILTRVNREVSGQVYGGFRQMPEPRYTLTKKLILTTD</sequence>
<evidence type="ECO:0000256" key="7">
    <source>
        <dbReference type="ARBA" id="ARBA00022703"/>
    </source>
</evidence>
<dbReference type="Proteomes" id="UP000829720">
    <property type="component" value="Unassembled WGS sequence"/>
</dbReference>
<evidence type="ECO:0000256" key="14">
    <source>
        <dbReference type="ARBA" id="ARBA00066479"/>
    </source>
</evidence>
<dbReference type="PROSITE" id="PS50208">
    <property type="entry name" value="CASPASE_P20"/>
    <property type="match status" value="1"/>
</dbReference>
<feature type="domain" description="DED" evidence="18">
    <location>
        <begin position="10"/>
        <end position="87"/>
    </location>
</feature>
<feature type="domain" description="Caspase family p10" evidence="19">
    <location>
        <begin position="408"/>
        <end position="495"/>
    </location>
</feature>
<evidence type="ECO:0000256" key="15">
    <source>
        <dbReference type="ARBA" id="ARBA00068172"/>
    </source>
</evidence>
<keyword evidence="22" id="KW-1185">Reference proteome</keyword>
<feature type="compositionally biased region" description="Basic and acidic residues" evidence="17">
    <location>
        <begin position="233"/>
        <end position="242"/>
    </location>
</feature>
<dbReference type="Pfam" id="PF01335">
    <property type="entry name" value="DED"/>
    <property type="match status" value="2"/>
</dbReference>
<keyword evidence="12" id="KW-0539">Nucleus</keyword>
<dbReference type="CDD" id="cd08334">
    <property type="entry name" value="DED_Caspase_8_10_r2"/>
    <property type="match status" value="1"/>
</dbReference>
<dbReference type="GO" id="GO:0006508">
    <property type="term" value="P:proteolysis"/>
    <property type="evidence" value="ECO:0007669"/>
    <property type="project" value="UniProtKB-KW"/>
</dbReference>
<dbReference type="FunFam" id="3.40.50.1460:FF:000008">
    <property type="entry name" value="caspase-8 isoform X1"/>
    <property type="match status" value="1"/>
</dbReference>
<evidence type="ECO:0000256" key="1">
    <source>
        <dbReference type="ARBA" id="ARBA00004123"/>
    </source>
</evidence>
<feature type="compositionally biased region" description="Acidic residues" evidence="17">
    <location>
        <begin position="386"/>
        <end position="398"/>
    </location>
</feature>
<dbReference type="GO" id="GO:0006915">
    <property type="term" value="P:apoptotic process"/>
    <property type="evidence" value="ECO:0007669"/>
    <property type="project" value="UniProtKB-KW"/>
</dbReference>
<keyword evidence="10" id="KW-0788">Thiol protease</keyword>
<feature type="domain" description="Caspase family p20" evidence="20">
    <location>
        <begin position="247"/>
        <end position="378"/>
    </location>
</feature>
<dbReference type="GO" id="GO:0004197">
    <property type="term" value="F:cysteine-type endopeptidase activity"/>
    <property type="evidence" value="ECO:0007669"/>
    <property type="project" value="InterPro"/>
</dbReference>
<keyword evidence="6" id="KW-0645">Protease</keyword>
<keyword evidence="7" id="KW-0053">Apoptosis</keyword>
<accession>A0A8T3DSY1</accession>
<dbReference type="CDD" id="cd00032">
    <property type="entry name" value="CASc"/>
    <property type="match status" value="1"/>
</dbReference>
<feature type="domain" description="DED" evidence="18">
    <location>
        <begin position="108"/>
        <end position="183"/>
    </location>
</feature>
<evidence type="ECO:0000256" key="11">
    <source>
        <dbReference type="ARBA" id="ARBA00023145"/>
    </source>
</evidence>
<dbReference type="InterPro" id="IPR002138">
    <property type="entry name" value="Pept_C14_p10"/>
</dbReference>
<feature type="compositionally biased region" description="Pro residues" evidence="17">
    <location>
        <begin position="401"/>
        <end position="410"/>
    </location>
</feature>
<evidence type="ECO:0000256" key="6">
    <source>
        <dbReference type="ARBA" id="ARBA00022670"/>
    </source>
</evidence>
<feature type="region of interest" description="Disordered" evidence="17">
    <location>
        <begin position="381"/>
        <end position="410"/>
    </location>
</feature>
<keyword evidence="11" id="KW-0865">Zymogen</keyword>
<comment type="caution">
    <text evidence="21">The sequence shown here is derived from an EMBL/GenBank/DDBJ whole genome shotgun (WGS) entry which is preliminary data.</text>
</comment>
<dbReference type="SUPFAM" id="SSF52129">
    <property type="entry name" value="Caspase-like"/>
    <property type="match status" value="1"/>
</dbReference>
<keyword evidence="9" id="KW-0378">Hydrolase</keyword>
<evidence type="ECO:0000256" key="10">
    <source>
        <dbReference type="ARBA" id="ARBA00022807"/>
    </source>
</evidence>
<dbReference type="SMART" id="SM00031">
    <property type="entry name" value="DED"/>
    <property type="match status" value="2"/>
</dbReference>
<dbReference type="PANTHER" id="PTHR48169">
    <property type="entry name" value="DED DOMAIN-CONTAINING PROTEIN"/>
    <property type="match status" value="1"/>
</dbReference>
<evidence type="ECO:0000256" key="5">
    <source>
        <dbReference type="ARBA" id="ARBA00022553"/>
    </source>
</evidence>
<evidence type="ECO:0000259" key="19">
    <source>
        <dbReference type="PROSITE" id="PS50207"/>
    </source>
</evidence>
<dbReference type="InterPro" id="IPR001309">
    <property type="entry name" value="Pept_C14_p20"/>
</dbReference>
<dbReference type="Pfam" id="PF00656">
    <property type="entry name" value="Peptidase_C14"/>
    <property type="match status" value="1"/>
</dbReference>
<comment type="catalytic activity">
    <reaction evidence="13">
        <text>Strict requirement for Asp at position P1 and has a preferred cleavage sequence of (Leu/Asp/Val)-Glu-Thr-Asp-|-(Gly/Ser/Ala).</text>
        <dbReference type="EC" id="3.4.22.61"/>
    </reaction>
</comment>
<name>A0A8T3DSY1_9TELE</name>
<dbReference type="PANTHER" id="PTHR48169:SF7">
    <property type="entry name" value="CASPASE 10"/>
    <property type="match status" value="1"/>
</dbReference>
<evidence type="ECO:0000256" key="13">
    <source>
        <dbReference type="ARBA" id="ARBA00051626"/>
    </source>
</evidence>
<keyword evidence="8" id="KW-0677">Repeat</keyword>
<dbReference type="GO" id="GO:0005886">
    <property type="term" value="C:plasma membrane"/>
    <property type="evidence" value="ECO:0007669"/>
    <property type="project" value="UniProtKB-ARBA"/>
</dbReference>
<dbReference type="InterPro" id="IPR001875">
    <property type="entry name" value="DED_dom"/>
</dbReference>
<protein>
    <recommendedName>
        <fullName evidence="15">Caspase-8</fullName>
        <ecNumber evidence="14">3.4.22.61</ecNumber>
    </recommendedName>
</protein>
<dbReference type="AlphaFoldDB" id="A0A8T3DSY1"/>
<dbReference type="EMBL" id="JAERUA010000006">
    <property type="protein sequence ID" value="KAI1899026.1"/>
    <property type="molecule type" value="Genomic_DNA"/>
</dbReference>
<evidence type="ECO:0000256" key="12">
    <source>
        <dbReference type="ARBA" id="ARBA00023242"/>
    </source>
</evidence>
<feature type="region of interest" description="Disordered" evidence="17">
    <location>
        <begin position="187"/>
        <end position="242"/>
    </location>
</feature>
<evidence type="ECO:0000256" key="9">
    <source>
        <dbReference type="ARBA" id="ARBA00022801"/>
    </source>
</evidence>
<keyword evidence="5" id="KW-0597">Phosphoprotein</keyword>
<proteinExistence type="inferred from homology"/>
<dbReference type="InterPro" id="IPR011600">
    <property type="entry name" value="Pept_C14_caspase"/>
</dbReference>
<evidence type="ECO:0000256" key="3">
    <source>
        <dbReference type="ARBA" id="ARBA00010134"/>
    </source>
</evidence>
<dbReference type="GO" id="GO:0043065">
    <property type="term" value="P:positive regulation of apoptotic process"/>
    <property type="evidence" value="ECO:0007669"/>
    <property type="project" value="UniProtKB-ARBA"/>
</dbReference>
<dbReference type="Gene3D" id="3.40.50.1460">
    <property type="match status" value="1"/>
</dbReference>
<dbReference type="GO" id="GO:0005634">
    <property type="term" value="C:nucleus"/>
    <property type="evidence" value="ECO:0007669"/>
    <property type="project" value="UniProtKB-SubCell"/>
</dbReference>
<dbReference type="PROSITE" id="PS50207">
    <property type="entry name" value="CASPASE_P10"/>
    <property type="match status" value="1"/>
</dbReference>
<dbReference type="Gene3D" id="1.10.533.10">
    <property type="entry name" value="Death Domain, Fas"/>
    <property type="match status" value="2"/>
</dbReference>
<dbReference type="InterPro" id="IPR011029">
    <property type="entry name" value="DEATH-like_dom_sf"/>
</dbReference>
<feature type="compositionally biased region" description="Low complexity" evidence="17">
    <location>
        <begin position="199"/>
        <end position="208"/>
    </location>
</feature>
<evidence type="ECO:0000259" key="18">
    <source>
        <dbReference type="PROSITE" id="PS50168"/>
    </source>
</evidence>
<dbReference type="GO" id="GO:0051604">
    <property type="term" value="P:protein maturation"/>
    <property type="evidence" value="ECO:0007669"/>
    <property type="project" value="UniProtKB-ARBA"/>
</dbReference>
<dbReference type="EC" id="3.4.22.61" evidence="14"/>
<dbReference type="PRINTS" id="PR00376">
    <property type="entry name" value="IL1BCENZYME"/>
</dbReference>
<evidence type="ECO:0000256" key="8">
    <source>
        <dbReference type="ARBA" id="ARBA00022737"/>
    </source>
</evidence>
<dbReference type="CDD" id="cd08792">
    <property type="entry name" value="DED_Caspase_8_10_r1"/>
    <property type="match status" value="1"/>
</dbReference>
<dbReference type="InterPro" id="IPR015917">
    <property type="entry name" value="Pept_C14A"/>
</dbReference>
<evidence type="ECO:0000259" key="20">
    <source>
        <dbReference type="PROSITE" id="PS50208"/>
    </source>
</evidence>
<evidence type="ECO:0000313" key="21">
    <source>
        <dbReference type="EMBL" id="KAI1899026.1"/>
    </source>
</evidence>
<evidence type="ECO:0000256" key="16">
    <source>
        <dbReference type="RuleBase" id="RU003971"/>
    </source>
</evidence>
<keyword evidence="4" id="KW-0963">Cytoplasm</keyword>
<reference evidence="21" key="1">
    <citation type="submission" date="2021-01" db="EMBL/GenBank/DDBJ databases">
        <authorList>
            <person name="Zahm M."/>
            <person name="Roques C."/>
            <person name="Cabau C."/>
            <person name="Klopp C."/>
            <person name="Donnadieu C."/>
            <person name="Jouanno E."/>
            <person name="Lampietro C."/>
            <person name="Louis A."/>
            <person name="Herpin A."/>
            <person name="Echchiki A."/>
            <person name="Berthelot C."/>
            <person name="Parey E."/>
            <person name="Roest-Crollius H."/>
            <person name="Braasch I."/>
            <person name="Postlethwait J."/>
            <person name="Bobe J."/>
            <person name="Montfort J."/>
            <person name="Bouchez O."/>
            <person name="Begum T."/>
            <person name="Mejri S."/>
            <person name="Adams A."/>
            <person name="Chen W.-J."/>
            <person name="Guiguen Y."/>
        </authorList>
    </citation>
    <scope>NUCLEOTIDE SEQUENCE</scope>
    <source>
        <tissue evidence="21">Blood</tissue>
    </source>
</reference>
<evidence type="ECO:0000256" key="2">
    <source>
        <dbReference type="ARBA" id="ARBA00004496"/>
    </source>
</evidence>
<evidence type="ECO:0000256" key="4">
    <source>
        <dbReference type="ARBA" id="ARBA00022490"/>
    </source>
</evidence>
<dbReference type="FunFam" id="1.10.533.10:FF:000016">
    <property type="entry name" value="CASP8 and FADD-like apoptosis regulator"/>
    <property type="match status" value="1"/>
</dbReference>
<dbReference type="GO" id="GO:0005737">
    <property type="term" value="C:cytoplasm"/>
    <property type="evidence" value="ECO:0007669"/>
    <property type="project" value="UniProtKB-SubCell"/>
</dbReference>
<dbReference type="PROSITE" id="PS50168">
    <property type="entry name" value="DED"/>
    <property type="match status" value="2"/>
</dbReference>
<gene>
    <name evidence="21" type="ORF">AGOR_G00078440</name>
</gene>